<comment type="caution">
    <text evidence="1">The sequence shown here is derived from an EMBL/GenBank/DDBJ whole genome shotgun (WGS) entry which is preliminary data.</text>
</comment>
<organism evidence="1 2">
    <name type="scientific">Mesorhizobium retamae</name>
    <dbReference type="NCBI Taxonomy" id="2912854"/>
    <lineage>
        <taxon>Bacteria</taxon>
        <taxon>Pseudomonadati</taxon>
        <taxon>Pseudomonadota</taxon>
        <taxon>Alphaproteobacteria</taxon>
        <taxon>Hyphomicrobiales</taxon>
        <taxon>Phyllobacteriaceae</taxon>
        <taxon>Mesorhizobium</taxon>
    </lineage>
</organism>
<accession>A0ABS9QM50</accession>
<dbReference type="EMBL" id="JAKREW010000045">
    <property type="protein sequence ID" value="MCG7508523.1"/>
    <property type="molecule type" value="Genomic_DNA"/>
</dbReference>
<evidence type="ECO:0000313" key="1">
    <source>
        <dbReference type="EMBL" id="MCG7508523.1"/>
    </source>
</evidence>
<keyword evidence="2" id="KW-1185">Reference proteome</keyword>
<dbReference type="RefSeq" id="WP_239370035.1">
    <property type="nucleotide sequence ID" value="NZ_JAKREW010000045.1"/>
</dbReference>
<proteinExistence type="predicted"/>
<dbReference type="Proteomes" id="UP001201701">
    <property type="component" value="Unassembled WGS sequence"/>
</dbReference>
<protein>
    <submittedName>
        <fullName evidence="1">Uncharacterized protein</fullName>
    </submittedName>
</protein>
<evidence type="ECO:0000313" key="2">
    <source>
        <dbReference type="Proteomes" id="UP001201701"/>
    </source>
</evidence>
<name>A0ABS9QM50_9HYPH</name>
<sequence>MTALVRIEAGQWVLAFKENFGPYPGGGDLRETLERLTHGGSGWDCLHRPKDQFDVHQTERVMPKTYRIVGSGSRHWRDQVVAAAATSGELEALRDKLFAIGFAADRAINDEIARLISPFEAKTRADALAKVHAALPHIFGRQN</sequence>
<reference evidence="1 2" key="1">
    <citation type="submission" date="2022-02" db="EMBL/GenBank/DDBJ databases">
        <title>Draft genome sequence of Mezorhizobium retamae strain IRAMC:0171 isolated from Retama raetam nodules.</title>
        <authorList>
            <person name="Bengaied R."/>
            <person name="Sbissi I."/>
            <person name="Huber K."/>
            <person name="Ghodbane F."/>
            <person name="Nouioui I."/>
            <person name="Tarhouni M."/>
            <person name="Gtari M."/>
        </authorList>
    </citation>
    <scope>NUCLEOTIDE SEQUENCE [LARGE SCALE GENOMIC DNA]</scope>
    <source>
        <strain evidence="1 2">IRAMC:0171</strain>
    </source>
</reference>
<gene>
    <name evidence="1" type="ORF">L4923_26125</name>
</gene>